<evidence type="ECO:0000256" key="5">
    <source>
        <dbReference type="ARBA" id="ARBA00023125"/>
    </source>
</evidence>
<dbReference type="Gene3D" id="1.10.10.10">
    <property type="entry name" value="Winged helix-like DNA-binding domain superfamily/Winged helix DNA-binding domain"/>
    <property type="match status" value="1"/>
</dbReference>
<evidence type="ECO:0000256" key="2">
    <source>
        <dbReference type="ARBA" id="ARBA00022553"/>
    </source>
</evidence>
<name>A0A3D9I0K9_9BACL</name>
<dbReference type="CDD" id="cd00383">
    <property type="entry name" value="trans_reg_C"/>
    <property type="match status" value="1"/>
</dbReference>
<evidence type="ECO:0000259" key="10">
    <source>
        <dbReference type="PROSITE" id="PS51755"/>
    </source>
</evidence>
<dbReference type="CDD" id="cd17574">
    <property type="entry name" value="REC_OmpR"/>
    <property type="match status" value="1"/>
</dbReference>
<dbReference type="InterPro" id="IPR039420">
    <property type="entry name" value="WalR-like"/>
</dbReference>
<feature type="DNA-binding region" description="OmpR/PhoB-type" evidence="8">
    <location>
        <begin position="153"/>
        <end position="252"/>
    </location>
</feature>
<feature type="domain" description="OmpR/PhoB-type" evidence="10">
    <location>
        <begin position="153"/>
        <end position="252"/>
    </location>
</feature>
<evidence type="ECO:0000256" key="4">
    <source>
        <dbReference type="ARBA" id="ARBA00023015"/>
    </source>
</evidence>
<dbReference type="Pfam" id="PF00486">
    <property type="entry name" value="Trans_reg_C"/>
    <property type="match status" value="1"/>
</dbReference>
<proteinExistence type="predicted"/>
<dbReference type="Pfam" id="PF00072">
    <property type="entry name" value="Response_reg"/>
    <property type="match status" value="1"/>
</dbReference>
<dbReference type="InterPro" id="IPR016032">
    <property type="entry name" value="Sig_transdc_resp-reg_C-effctor"/>
</dbReference>
<keyword evidence="12" id="KW-1185">Reference proteome</keyword>
<accession>A0A3D9I0K9</accession>
<sequence>MFNYGIIFGKVYFPNLSRLNWKDVIGMEPKLLLVEDEQGMLEEMHTYLQREGFRVLTACTGKDALTIARSERPDIVVLDWMLPEKSGIEVCRELRQTSHCGIIMVTARSDESDKIVGLEIGADDYLTKPFSLRELASRIRALLRRLHGPEDRSISLERDNLIISEVKCKVFKDGQEIQLTPTEFKILYTLAARPGIVFSRLQLLKSALEDEYMGYERTMDSHIRNLRRKLGDDPTNPRYIQTVYGFGYRFGEQS</sequence>
<organism evidence="11 12">
    <name type="scientific">Cohnella lupini</name>
    <dbReference type="NCBI Taxonomy" id="1294267"/>
    <lineage>
        <taxon>Bacteria</taxon>
        <taxon>Bacillati</taxon>
        <taxon>Bacillota</taxon>
        <taxon>Bacilli</taxon>
        <taxon>Bacillales</taxon>
        <taxon>Paenibacillaceae</taxon>
        <taxon>Cohnella</taxon>
    </lineage>
</organism>
<dbReference type="AlphaFoldDB" id="A0A3D9I0K9"/>
<evidence type="ECO:0000256" key="3">
    <source>
        <dbReference type="ARBA" id="ARBA00023012"/>
    </source>
</evidence>
<dbReference type="PROSITE" id="PS51755">
    <property type="entry name" value="OMPR_PHOB"/>
    <property type="match status" value="1"/>
</dbReference>
<keyword evidence="5 8" id="KW-0238">DNA-binding</keyword>
<feature type="domain" description="Response regulatory" evidence="9">
    <location>
        <begin position="30"/>
        <end position="143"/>
    </location>
</feature>
<dbReference type="GO" id="GO:0032993">
    <property type="term" value="C:protein-DNA complex"/>
    <property type="evidence" value="ECO:0007669"/>
    <property type="project" value="TreeGrafter"/>
</dbReference>
<dbReference type="InterPro" id="IPR001867">
    <property type="entry name" value="OmpR/PhoB-type_DNA-bd"/>
</dbReference>
<dbReference type="InterPro" id="IPR011006">
    <property type="entry name" value="CheY-like_superfamily"/>
</dbReference>
<dbReference type="SMART" id="SM00862">
    <property type="entry name" value="Trans_reg_C"/>
    <property type="match status" value="1"/>
</dbReference>
<dbReference type="InterPro" id="IPR036388">
    <property type="entry name" value="WH-like_DNA-bd_sf"/>
</dbReference>
<dbReference type="GO" id="GO:0006355">
    <property type="term" value="P:regulation of DNA-templated transcription"/>
    <property type="evidence" value="ECO:0007669"/>
    <property type="project" value="InterPro"/>
</dbReference>
<keyword evidence="6" id="KW-0804">Transcription</keyword>
<evidence type="ECO:0000256" key="6">
    <source>
        <dbReference type="ARBA" id="ARBA00023163"/>
    </source>
</evidence>
<dbReference type="PANTHER" id="PTHR48111:SF1">
    <property type="entry name" value="TWO-COMPONENT RESPONSE REGULATOR ORR33"/>
    <property type="match status" value="1"/>
</dbReference>
<feature type="modified residue" description="4-aspartylphosphate" evidence="7">
    <location>
        <position position="79"/>
    </location>
</feature>
<dbReference type="Gene3D" id="3.40.50.2300">
    <property type="match status" value="1"/>
</dbReference>
<dbReference type="PROSITE" id="PS50110">
    <property type="entry name" value="RESPONSE_REGULATORY"/>
    <property type="match status" value="1"/>
</dbReference>
<dbReference type="Gene3D" id="6.10.250.690">
    <property type="match status" value="1"/>
</dbReference>
<protein>
    <submittedName>
        <fullName evidence="11">DNA-binding response OmpR family regulator</fullName>
    </submittedName>
</protein>
<evidence type="ECO:0000313" key="12">
    <source>
        <dbReference type="Proteomes" id="UP000256869"/>
    </source>
</evidence>
<dbReference type="EMBL" id="QRDY01000018">
    <property type="protein sequence ID" value="RED55308.1"/>
    <property type="molecule type" value="Genomic_DNA"/>
</dbReference>
<reference evidence="11 12" key="1">
    <citation type="submission" date="2018-07" db="EMBL/GenBank/DDBJ databases">
        <title>Genomic Encyclopedia of Type Strains, Phase III (KMG-III): the genomes of soil and plant-associated and newly described type strains.</title>
        <authorList>
            <person name="Whitman W."/>
        </authorList>
    </citation>
    <scope>NUCLEOTIDE SEQUENCE [LARGE SCALE GENOMIC DNA]</scope>
    <source>
        <strain evidence="11 12">CECT 8236</strain>
    </source>
</reference>
<dbReference type="SMART" id="SM00448">
    <property type="entry name" value="REC"/>
    <property type="match status" value="1"/>
</dbReference>
<evidence type="ECO:0000256" key="1">
    <source>
        <dbReference type="ARBA" id="ARBA00004496"/>
    </source>
</evidence>
<dbReference type="FunFam" id="3.40.50.2300:FF:000001">
    <property type="entry name" value="DNA-binding response regulator PhoB"/>
    <property type="match status" value="1"/>
</dbReference>
<dbReference type="FunFam" id="1.10.10.10:FF:000018">
    <property type="entry name" value="DNA-binding response regulator ResD"/>
    <property type="match status" value="1"/>
</dbReference>
<dbReference type="GO" id="GO:0000976">
    <property type="term" value="F:transcription cis-regulatory region binding"/>
    <property type="evidence" value="ECO:0007669"/>
    <property type="project" value="TreeGrafter"/>
</dbReference>
<dbReference type="GO" id="GO:0005829">
    <property type="term" value="C:cytosol"/>
    <property type="evidence" value="ECO:0007669"/>
    <property type="project" value="TreeGrafter"/>
</dbReference>
<dbReference type="PANTHER" id="PTHR48111">
    <property type="entry name" value="REGULATOR OF RPOS"/>
    <property type="match status" value="1"/>
</dbReference>
<evidence type="ECO:0000313" key="11">
    <source>
        <dbReference type="EMBL" id="RED55308.1"/>
    </source>
</evidence>
<keyword evidence="4" id="KW-0805">Transcription regulation</keyword>
<comment type="subcellular location">
    <subcellularLocation>
        <location evidence="1">Cytoplasm</location>
    </subcellularLocation>
</comment>
<dbReference type="GO" id="GO:0000156">
    <property type="term" value="F:phosphorelay response regulator activity"/>
    <property type="evidence" value="ECO:0007669"/>
    <property type="project" value="TreeGrafter"/>
</dbReference>
<gene>
    <name evidence="11" type="ORF">DFP95_11843</name>
</gene>
<evidence type="ECO:0000256" key="8">
    <source>
        <dbReference type="PROSITE-ProRule" id="PRU01091"/>
    </source>
</evidence>
<dbReference type="SUPFAM" id="SSF46894">
    <property type="entry name" value="C-terminal effector domain of the bipartite response regulators"/>
    <property type="match status" value="1"/>
</dbReference>
<dbReference type="SUPFAM" id="SSF52172">
    <property type="entry name" value="CheY-like"/>
    <property type="match status" value="1"/>
</dbReference>
<keyword evidence="3" id="KW-0902">Two-component regulatory system</keyword>
<dbReference type="Proteomes" id="UP000256869">
    <property type="component" value="Unassembled WGS sequence"/>
</dbReference>
<evidence type="ECO:0000259" key="9">
    <source>
        <dbReference type="PROSITE" id="PS50110"/>
    </source>
</evidence>
<keyword evidence="2 7" id="KW-0597">Phosphoprotein</keyword>
<comment type="caution">
    <text evidence="11">The sequence shown here is derived from an EMBL/GenBank/DDBJ whole genome shotgun (WGS) entry which is preliminary data.</text>
</comment>
<dbReference type="InterPro" id="IPR001789">
    <property type="entry name" value="Sig_transdc_resp-reg_receiver"/>
</dbReference>
<evidence type="ECO:0000256" key="7">
    <source>
        <dbReference type="PROSITE-ProRule" id="PRU00169"/>
    </source>
</evidence>